<dbReference type="RefSeq" id="WP_121572724.1">
    <property type="nucleotide sequence ID" value="NZ_MJLZ01000001.1"/>
</dbReference>
<keyword evidence="1" id="KW-0547">Nucleotide-binding</keyword>
<dbReference type="PROSITE" id="PS00455">
    <property type="entry name" value="AMP_BINDING"/>
    <property type="match status" value="1"/>
</dbReference>
<dbReference type="CDD" id="cd05907">
    <property type="entry name" value="VL_LC_FACS_like"/>
    <property type="match status" value="1"/>
</dbReference>
<sequence>MNNHLQQYHVVRRVQQQIEHCSGRAALREWTPDGERRLTWAQAGKRIQRIASALLAQGLDVQERAAIFSHNSMNWSLVDLAMLHLRAISVPIYATNTAAQAAFIINDADIRTIFVGGQTQFDALLALQETCPQLRHIIVMDDGMDLRGCDIAVSLREFEAQAVDAYWREELQRRIDSRDLNDLFTLIYTSGTTGEPKGVMLDYTNMAMQLKLHDQRLSVSDADISLCFLPLSHVFERAWSFFVMHSGAQNVYLSDTNQVRAAMQAVKPTVMCAVPRFYEKVYRAIHEKVAQSSWYRQQLFRWAIAQGQQVFLRRLAGKQPGVLHSLTHRYADRLVLGKLRQLLGGQVRFLPAAGARLDDKIILFFESMGIRIVYGYGLTESCATVSCWEEENFRLGSIGTPLPEIEVRIGADNEIQVRGATVMRGYFQRPQETHDVFTADGWLKTGDAGELDAEGNLFITERLKDLMKTSGGKYIAPQYLEGTLGQDRFIEQVAVIADARKYVSALIVPCFEALEEYARSINLKYHDRLELLRHSHIIELFEQRLREMQKELARFEQVKKFTLLSAPFSMDEGELTPTLKLRRKVIHQRYQLEIDAMYPES</sequence>
<keyword evidence="5" id="KW-1185">Reference proteome</keyword>
<accession>A0A421DTR7</accession>
<evidence type="ECO:0000259" key="3">
    <source>
        <dbReference type="Pfam" id="PF00501"/>
    </source>
</evidence>
<name>A0A421DTR7_9GAMM</name>
<dbReference type="Proteomes" id="UP000285648">
    <property type="component" value="Unassembled WGS sequence"/>
</dbReference>
<dbReference type="EMBL" id="MJLZ01000001">
    <property type="protein sequence ID" value="RLM28145.1"/>
    <property type="molecule type" value="Genomic_DNA"/>
</dbReference>
<keyword evidence="2" id="KW-0067">ATP-binding</keyword>
<comment type="caution">
    <text evidence="4">The sequence shown here is derived from an EMBL/GenBank/DDBJ whole genome shotgun (WGS) entry which is preliminary data.</text>
</comment>
<evidence type="ECO:0000256" key="2">
    <source>
        <dbReference type="ARBA" id="ARBA00022840"/>
    </source>
</evidence>
<dbReference type="InterPro" id="IPR020845">
    <property type="entry name" value="AMP-binding_CS"/>
</dbReference>
<dbReference type="InterPro" id="IPR042099">
    <property type="entry name" value="ANL_N_sf"/>
</dbReference>
<dbReference type="AlphaFoldDB" id="A0A421DTR7"/>
<dbReference type="PANTHER" id="PTHR43272:SF33">
    <property type="entry name" value="AMP-BINDING DOMAIN-CONTAINING PROTEIN-RELATED"/>
    <property type="match status" value="1"/>
</dbReference>
<dbReference type="Pfam" id="PF23562">
    <property type="entry name" value="AMP-binding_C_3"/>
    <property type="match status" value="1"/>
</dbReference>
<reference evidence="4 5" key="1">
    <citation type="submission" date="2016-09" db="EMBL/GenBank/DDBJ databases">
        <authorList>
            <person name="Doonan J."/>
            <person name="Pachebat J.A."/>
            <person name="Golyshin P.N."/>
            <person name="Denman S."/>
            <person name="Mcdonald J.E."/>
        </authorList>
    </citation>
    <scope>NUCLEOTIDE SEQUENCE [LARGE SCALE GENOMIC DNA]</scope>
    <source>
        <strain evidence="4 5">NCPPB 3934</strain>
    </source>
</reference>
<gene>
    <name evidence="4" type="ORF">BIY29_00345</name>
</gene>
<evidence type="ECO:0000313" key="4">
    <source>
        <dbReference type="EMBL" id="RLM28145.1"/>
    </source>
</evidence>
<dbReference type="PANTHER" id="PTHR43272">
    <property type="entry name" value="LONG-CHAIN-FATTY-ACID--COA LIGASE"/>
    <property type="match status" value="1"/>
</dbReference>
<dbReference type="InterPro" id="IPR000873">
    <property type="entry name" value="AMP-dep_synth/lig_dom"/>
</dbReference>
<dbReference type="OrthoDB" id="9803968at2"/>
<dbReference type="GO" id="GO:0005524">
    <property type="term" value="F:ATP binding"/>
    <property type="evidence" value="ECO:0007669"/>
    <property type="project" value="UniProtKB-KW"/>
</dbReference>
<evidence type="ECO:0000313" key="5">
    <source>
        <dbReference type="Proteomes" id="UP000285648"/>
    </source>
</evidence>
<proteinExistence type="predicted"/>
<dbReference type="GO" id="GO:0016020">
    <property type="term" value="C:membrane"/>
    <property type="evidence" value="ECO:0007669"/>
    <property type="project" value="TreeGrafter"/>
</dbReference>
<dbReference type="Gene3D" id="3.40.50.12780">
    <property type="entry name" value="N-terminal domain of ligase-like"/>
    <property type="match status" value="1"/>
</dbReference>
<protein>
    <submittedName>
        <fullName evidence="4">Long-chain fatty acid--CoA ligase</fullName>
    </submittedName>
</protein>
<dbReference type="GO" id="GO:0004467">
    <property type="term" value="F:long-chain fatty acid-CoA ligase activity"/>
    <property type="evidence" value="ECO:0007669"/>
    <property type="project" value="TreeGrafter"/>
</dbReference>
<dbReference type="Pfam" id="PF00501">
    <property type="entry name" value="AMP-binding"/>
    <property type="match status" value="1"/>
</dbReference>
<feature type="domain" description="AMP-dependent synthetase/ligase" evidence="3">
    <location>
        <begin position="15"/>
        <end position="427"/>
    </location>
</feature>
<evidence type="ECO:0000256" key="1">
    <source>
        <dbReference type="ARBA" id="ARBA00022741"/>
    </source>
</evidence>
<keyword evidence="4" id="KW-0436">Ligase</keyword>
<organism evidence="4 5">
    <name type="scientific">Brenneria alni</name>
    <dbReference type="NCBI Taxonomy" id="71656"/>
    <lineage>
        <taxon>Bacteria</taxon>
        <taxon>Pseudomonadati</taxon>
        <taxon>Pseudomonadota</taxon>
        <taxon>Gammaproteobacteria</taxon>
        <taxon>Enterobacterales</taxon>
        <taxon>Pectobacteriaceae</taxon>
        <taxon>Brenneria</taxon>
    </lineage>
</organism>
<dbReference type="SUPFAM" id="SSF56801">
    <property type="entry name" value="Acetyl-CoA synthetase-like"/>
    <property type="match status" value="1"/>
</dbReference>